<dbReference type="PRINTS" id="PR00344">
    <property type="entry name" value="BCTRLSENSOR"/>
</dbReference>
<feature type="modified residue" description="4-aspartylphosphate" evidence="12">
    <location>
        <position position="1083"/>
    </location>
</feature>
<dbReference type="CDD" id="cd00082">
    <property type="entry name" value="HisKA"/>
    <property type="match status" value="1"/>
</dbReference>
<dbReference type="SMART" id="SM00091">
    <property type="entry name" value="PAS"/>
    <property type="match status" value="2"/>
</dbReference>
<dbReference type="SUPFAM" id="SSF52172">
    <property type="entry name" value="CheY-like"/>
    <property type="match status" value="1"/>
</dbReference>
<dbReference type="PROSITE" id="PS50110">
    <property type="entry name" value="RESPONSE_REGULATORY"/>
    <property type="match status" value="1"/>
</dbReference>
<feature type="domain" description="PAS" evidence="16">
    <location>
        <begin position="424"/>
        <end position="494"/>
    </location>
</feature>
<keyword evidence="4" id="KW-0963">Cytoplasm</keyword>
<gene>
    <name evidence="17" type="ORF">C8A03DRAFT_44633</name>
</gene>
<keyword evidence="10" id="KW-0902">Two-component regulatory system</keyword>
<feature type="region of interest" description="Disordered" evidence="13">
    <location>
        <begin position="984"/>
        <end position="1007"/>
    </location>
</feature>
<dbReference type="EC" id="2.7.13.3" evidence="3"/>
<reference evidence="17" key="2">
    <citation type="submission" date="2023-05" db="EMBL/GenBank/DDBJ databases">
        <authorList>
            <consortium name="Lawrence Berkeley National Laboratory"/>
            <person name="Steindorff A."/>
            <person name="Hensen N."/>
            <person name="Bonometti L."/>
            <person name="Westerberg I."/>
            <person name="Brannstrom I.O."/>
            <person name="Guillou S."/>
            <person name="Cros-Aarteil S."/>
            <person name="Calhoun S."/>
            <person name="Haridas S."/>
            <person name="Kuo A."/>
            <person name="Mondo S."/>
            <person name="Pangilinan J."/>
            <person name="Riley R."/>
            <person name="Labutti K."/>
            <person name="Andreopoulos B."/>
            <person name="Lipzen A."/>
            <person name="Chen C."/>
            <person name="Yanf M."/>
            <person name="Daum C."/>
            <person name="Ng V."/>
            <person name="Clum A."/>
            <person name="Ohm R."/>
            <person name="Martin F."/>
            <person name="Silar P."/>
            <person name="Natvig D."/>
            <person name="Lalanne C."/>
            <person name="Gautier V."/>
            <person name="Ament-Velasquez S.L."/>
            <person name="Kruys A."/>
            <person name="Hutchinson M.I."/>
            <person name="Powell A.J."/>
            <person name="Barry K."/>
            <person name="Miller A.N."/>
            <person name="Grigoriev I.V."/>
            <person name="Debuchy R."/>
            <person name="Gladieux P."/>
            <person name="Thoren M.H."/>
            <person name="Johannesson H."/>
        </authorList>
    </citation>
    <scope>NUCLEOTIDE SEQUENCE</scope>
    <source>
        <strain evidence="17">CBS 532.94</strain>
    </source>
</reference>
<dbReference type="Gene3D" id="3.40.50.2300">
    <property type="match status" value="1"/>
</dbReference>
<dbReference type="SMART" id="SM00086">
    <property type="entry name" value="PAC"/>
    <property type="match status" value="1"/>
</dbReference>
<dbReference type="Pfam" id="PF08447">
    <property type="entry name" value="PAS_3"/>
    <property type="match status" value="1"/>
</dbReference>
<dbReference type="InterPro" id="IPR036097">
    <property type="entry name" value="HisK_dim/P_sf"/>
</dbReference>
<dbReference type="InterPro" id="IPR013655">
    <property type="entry name" value="PAS_fold_3"/>
</dbReference>
<accession>A0AAN7C9M7</accession>
<name>A0AAN7C9M7_9PEZI</name>
<dbReference type="SMART" id="SM00448">
    <property type="entry name" value="REC"/>
    <property type="match status" value="1"/>
</dbReference>
<dbReference type="InterPro" id="IPR001610">
    <property type="entry name" value="PAC"/>
</dbReference>
<evidence type="ECO:0000256" key="8">
    <source>
        <dbReference type="ARBA" id="ARBA00022777"/>
    </source>
</evidence>
<dbReference type="GO" id="GO:0009365">
    <property type="term" value="C:protein histidine kinase complex"/>
    <property type="evidence" value="ECO:0007669"/>
    <property type="project" value="UniProtKB-ARBA"/>
</dbReference>
<dbReference type="GO" id="GO:0005737">
    <property type="term" value="C:cytoplasm"/>
    <property type="evidence" value="ECO:0007669"/>
    <property type="project" value="UniProtKB-SubCell"/>
</dbReference>
<dbReference type="FunFam" id="1.10.287.130:FF:000002">
    <property type="entry name" value="Two-component osmosensing histidine kinase"/>
    <property type="match status" value="1"/>
</dbReference>
<evidence type="ECO:0000256" key="2">
    <source>
        <dbReference type="ARBA" id="ARBA00004496"/>
    </source>
</evidence>
<organism evidence="17 18">
    <name type="scientific">Achaetomium macrosporum</name>
    <dbReference type="NCBI Taxonomy" id="79813"/>
    <lineage>
        <taxon>Eukaryota</taxon>
        <taxon>Fungi</taxon>
        <taxon>Dikarya</taxon>
        <taxon>Ascomycota</taxon>
        <taxon>Pezizomycotina</taxon>
        <taxon>Sordariomycetes</taxon>
        <taxon>Sordariomycetidae</taxon>
        <taxon>Sordariales</taxon>
        <taxon>Chaetomiaceae</taxon>
        <taxon>Achaetomium</taxon>
    </lineage>
</organism>
<evidence type="ECO:0000256" key="11">
    <source>
        <dbReference type="ARBA" id="ARBA00054109"/>
    </source>
</evidence>
<dbReference type="GO" id="GO:1900745">
    <property type="term" value="P:positive regulation of p38MAPK cascade"/>
    <property type="evidence" value="ECO:0007669"/>
    <property type="project" value="UniProtKB-ARBA"/>
</dbReference>
<dbReference type="SMART" id="SM00387">
    <property type="entry name" value="HATPase_c"/>
    <property type="match status" value="1"/>
</dbReference>
<evidence type="ECO:0000313" key="17">
    <source>
        <dbReference type="EMBL" id="KAK4237506.1"/>
    </source>
</evidence>
<dbReference type="InterPro" id="IPR001789">
    <property type="entry name" value="Sig_transdc_resp-reg_receiver"/>
</dbReference>
<dbReference type="Pfam" id="PF00512">
    <property type="entry name" value="HisKA"/>
    <property type="match status" value="1"/>
</dbReference>
<evidence type="ECO:0000256" key="4">
    <source>
        <dbReference type="ARBA" id="ARBA00022490"/>
    </source>
</evidence>
<dbReference type="Gene3D" id="3.30.450.20">
    <property type="entry name" value="PAS domain"/>
    <property type="match status" value="2"/>
</dbReference>
<sequence>MPLDPSGSPRLRPAARPLHLPMPSITPGQVAFSVIRFLPVPVLVLDGEKTAVLANEAMGKLLGLMPATVQDVDSMVLVMDQLRGRSLSQIGVDLVQEAVPVWVDWHDFLDQAAAEAGLSTADHDKAKEPLPNGGGATPSLNFNNARRKPPSDIAVEVLVSCGDASRKSMLDSAPGSDRAASQTRAQMIVSPWHAEDNQILFTLTFMDSGSPAISPPRRSASVASLPDLAGKNATTTPRIPIPPGDTSPSSRRSRTPAVSLSSSPAPYLGPPLVPLTPRSPSVLQKITLMKDALLDKTQTPILAMWKDGSVTFPNRAARSLFSRNTDADKMGDGFDLLPSSVVWSEDFSRQLDPSEHPMSVLIRTETPFACRRIGMHDVTGQQLVFDVEGATLRDEITGEFIAGITTYRDVTKMTEEIIQLKAGDEGRFRLICDTMPQLIWTATPDGTHDFFNSRWHSYTGLSKEESRGWGWQKAFHPEDLPETERRWKHSLGTGEPYSTEYRCRSKDGEWRWFLGRALPLKNNQTGIIEKWFGTCTDIHENIKTQIEAERTREQLLSVIALSNMTIFNIDRNRKVTMLEGALIWNSHCDSNEARWYIGENVYKVFNRLNPQLPEGTMPPFLELLESILSGTAERSHQEQQEEEHEMDGRWYRTRFQPILSKETRDEGAKPPVIEGVVGFIMDVTELKTRERDLETQVQEKRQLVANEAAANEASRLKSQFLANMSHEIRTPISGVIGMTELLLDAGLGQEQQELAENIHRSANALLTVINDILDISKVESGRLDIEEVQFSLPVVVRDVSKMLNPAAERKRLTFRTVIATDVESDLGVMGDPGRVRQIMTNLLANSIKFTSQGSVLLSVSKEKENADIIEVKFSVQDTGIGIGEEVQRRLFQPFYQGDASTGRKYGGTGLGLSISKTLVKLMKGRIELESTLGVGTTVTFWIPFKKPQWRQSAAPDQADPLPNRPQLGKSLSYNTAENIVGTALRDEPRASLEDRAQPASRASSNSSLVAIPKPEEELLPLAERANIHVLVVEDNPINQQFALRTIKKLGFQVAAVWNGKEALDYLAAAMEGKQTKPDIILMDVQMPVIDGYKCTRRLRHHLSYKAYVSDVPIVAMTASAIQGDQEKCRRAGMDDYLAKPVKIKTLEHMLVRWSTRRRRARSADDRDGNRKASLGPVVFSDDSDSGEHHPQMELFPTMDRSSTSRRKTEKSNRTLPFSPLHLVS</sequence>
<dbReference type="EMBL" id="MU860135">
    <property type="protein sequence ID" value="KAK4237506.1"/>
    <property type="molecule type" value="Genomic_DNA"/>
</dbReference>
<evidence type="ECO:0000256" key="9">
    <source>
        <dbReference type="ARBA" id="ARBA00022840"/>
    </source>
</evidence>
<dbReference type="PANTHER" id="PTHR43047">
    <property type="entry name" value="TWO-COMPONENT HISTIDINE PROTEIN KINASE"/>
    <property type="match status" value="1"/>
</dbReference>
<dbReference type="FunFam" id="3.30.565.10:FF:000010">
    <property type="entry name" value="Sensor histidine kinase RcsC"/>
    <property type="match status" value="1"/>
</dbReference>
<evidence type="ECO:0000256" key="3">
    <source>
        <dbReference type="ARBA" id="ARBA00012438"/>
    </source>
</evidence>
<dbReference type="InterPro" id="IPR005467">
    <property type="entry name" value="His_kinase_dom"/>
</dbReference>
<dbReference type="CDD" id="cd16922">
    <property type="entry name" value="HATPase_EvgS-ArcB-TorS-like"/>
    <property type="match status" value="1"/>
</dbReference>
<dbReference type="InterPro" id="IPR003661">
    <property type="entry name" value="HisK_dim/P_dom"/>
</dbReference>
<dbReference type="GO" id="GO:0009927">
    <property type="term" value="F:histidine phosphotransfer kinase activity"/>
    <property type="evidence" value="ECO:0007669"/>
    <property type="project" value="TreeGrafter"/>
</dbReference>
<comment type="caution">
    <text evidence="17">The sequence shown here is derived from an EMBL/GenBank/DDBJ whole genome shotgun (WGS) entry which is preliminary data.</text>
</comment>
<evidence type="ECO:0000256" key="12">
    <source>
        <dbReference type="PROSITE-ProRule" id="PRU00169"/>
    </source>
</evidence>
<dbReference type="InterPro" id="IPR036890">
    <property type="entry name" value="HATPase_C_sf"/>
</dbReference>
<dbReference type="GO" id="GO:0005886">
    <property type="term" value="C:plasma membrane"/>
    <property type="evidence" value="ECO:0007669"/>
    <property type="project" value="TreeGrafter"/>
</dbReference>
<dbReference type="InterPro" id="IPR004358">
    <property type="entry name" value="Sig_transdc_His_kin-like_C"/>
</dbReference>
<comment type="function">
    <text evidence="11">Involved in the control of the SAPK-dependent transcriptional response to peroxide stress. Regulates sty1 activity.</text>
</comment>
<dbReference type="GO" id="GO:0000155">
    <property type="term" value="F:phosphorelay sensor kinase activity"/>
    <property type="evidence" value="ECO:0007669"/>
    <property type="project" value="InterPro"/>
</dbReference>
<dbReference type="PANTHER" id="PTHR43047:SF74">
    <property type="entry name" value="HISTIDINE KINASE-RELATED"/>
    <property type="match status" value="1"/>
</dbReference>
<dbReference type="SUPFAM" id="SSF55874">
    <property type="entry name" value="ATPase domain of HSP90 chaperone/DNA topoisomerase II/histidine kinase"/>
    <property type="match status" value="1"/>
</dbReference>
<feature type="domain" description="Response regulatory" evidence="15">
    <location>
        <begin position="1028"/>
        <end position="1154"/>
    </location>
</feature>
<keyword evidence="18" id="KW-1185">Reference proteome</keyword>
<evidence type="ECO:0000256" key="5">
    <source>
        <dbReference type="ARBA" id="ARBA00022553"/>
    </source>
</evidence>
<evidence type="ECO:0000256" key="6">
    <source>
        <dbReference type="ARBA" id="ARBA00022679"/>
    </source>
</evidence>
<dbReference type="PROSITE" id="PS50109">
    <property type="entry name" value="HIS_KIN"/>
    <property type="match status" value="1"/>
</dbReference>
<evidence type="ECO:0000259" key="16">
    <source>
        <dbReference type="PROSITE" id="PS50112"/>
    </source>
</evidence>
<dbReference type="Pfam" id="PF00072">
    <property type="entry name" value="Response_reg"/>
    <property type="match status" value="1"/>
</dbReference>
<reference evidence="17" key="1">
    <citation type="journal article" date="2023" name="Mol. Phylogenet. Evol.">
        <title>Genome-scale phylogeny and comparative genomics of the fungal order Sordariales.</title>
        <authorList>
            <person name="Hensen N."/>
            <person name="Bonometti L."/>
            <person name="Westerberg I."/>
            <person name="Brannstrom I.O."/>
            <person name="Guillou S."/>
            <person name="Cros-Aarteil S."/>
            <person name="Calhoun S."/>
            <person name="Haridas S."/>
            <person name="Kuo A."/>
            <person name="Mondo S."/>
            <person name="Pangilinan J."/>
            <person name="Riley R."/>
            <person name="LaButti K."/>
            <person name="Andreopoulos B."/>
            <person name="Lipzen A."/>
            <person name="Chen C."/>
            <person name="Yan M."/>
            <person name="Daum C."/>
            <person name="Ng V."/>
            <person name="Clum A."/>
            <person name="Steindorff A."/>
            <person name="Ohm R.A."/>
            <person name="Martin F."/>
            <person name="Silar P."/>
            <person name="Natvig D.O."/>
            <person name="Lalanne C."/>
            <person name="Gautier V."/>
            <person name="Ament-Velasquez S.L."/>
            <person name="Kruys A."/>
            <person name="Hutchinson M.I."/>
            <person name="Powell A.J."/>
            <person name="Barry K."/>
            <person name="Miller A.N."/>
            <person name="Grigoriev I.V."/>
            <person name="Debuchy R."/>
            <person name="Gladieux P."/>
            <person name="Hiltunen Thoren M."/>
            <person name="Johannesson H."/>
        </authorList>
    </citation>
    <scope>NUCLEOTIDE SEQUENCE</scope>
    <source>
        <strain evidence="17">CBS 532.94</strain>
    </source>
</reference>
<dbReference type="CDD" id="cd00130">
    <property type="entry name" value="PAS"/>
    <property type="match status" value="1"/>
</dbReference>
<comment type="subcellular location">
    <subcellularLocation>
        <location evidence="2">Cytoplasm</location>
    </subcellularLocation>
</comment>
<keyword evidence="8 17" id="KW-0418">Kinase</keyword>
<dbReference type="InterPro" id="IPR000014">
    <property type="entry name" value="PAS"/>
</dbReference>
<comment type="catalytic activity">
    <reaction evidence="1">
        <text>ATP + protein L-histidine = ADP + protein N-phospho-L-histidine.</text>
        <dbReference type="EC" id="2.7.13.3"/>
    </reaction>
</comment>
<protein>
    <recommendedName>
        <fullName evidence="3">histidine kinase</fullName>
        <ecNumber evidence="3">2.7.13.3</ecNumber>
    </recommendedName>
</protein>
<evidence type="ECO:0000259" key="15">
    <source>
        <dbReference type="PROSITE" id="PS50110"/>
    </source>
</evidence>
<proteinExistence type="predicted"/>
<dbReference type="Proteomes" id="UP001303760">
    <property type="component" value="Unassembled WGS sequence"/>
</dbReference>
<dbReference type="Gene3D" id="1.10.287.130">
    <property type="match status" value="1"/>
</dbReference>
<keyword evidence="7" id="KW-0547">Nucleotide-binding</keyword>
<dbReference type="PROSITE" id="PS50112">
    <property type="entry name" value="PAS"/>
    <property type="match status" value="1"/>
</dbReference>
<evidence type="ECO:0000256" key="10">
    <source>
        <dbReference type="ARBA" id="ARBA00023012"/>
    </source>
</evidence>
<dbReference type="AlphaFoldDB" id="A0AAN7C9M7"/>
<dbReference type="InterPro" id="IPR011006">
    <property type="entry name" value="CheY-like_superfamily"/>
</dbReference>
<keyword evidence="9" id="KW-0067">ATP-binding</keyword>
<evidence type="ECO:0000313" key="18">
    <source>
        <dbReference type="Proteomes" id="UP001303760"/>
    </source>
</evidence>
<evidence type="ECO:0000256" key="13">
    <source>
        <dbReference type="SAM" id="MobiDB-lite"/>
    </source>
</evidence>
<dbReference type="SUPFAM" id="SSF55785">
    <property type="entry name" value="PYP-like sensor domain (PAS domain)"/>
    <property type="match status" value="1"/>
</dbReference>
<feature type="domain" description="Histidine kinase" evidence="14">
    <location>
        <begin position="723"/>
        <end position="946"/>
    </location>
</feature>
<evidence type="ECO:0000259" key="14">
    <source>
        <dbReference type="PROSITE" id="PS50109"/>
    </source>
</evidence>
<dbReference type="SUPFAM" id="SSF47384">
    <property type="entry name" value="Homodimeric domain of signal transducing histidine kinase"/>
    <property type="match status" value="1"/>
</dbReference>
<evidence type="ECO:0000256" key="7">
    <source>
        <dbReference type="ARBA" id="ARBA00022741"/>
    </source>
</evidence>
<feature type="compositionally biased region" description="Basic and acidic residues" evidence="13">
    <location>
        <begin position="984"/>
        <end position="996"/>
    </location>
</feature>
<dbReference type="FunFam" id="3.30.450.20:FF:000099">
    <property type="entry name" value="Sensory box sensor histidine kinase"/>
    <property type="match status" value="1"/>
</dbReference>
<dbReference type="Gene3D" id="3.30.565.10">
    <property type="entry name" value="Histidine kinase-like ATPase, C-terminal domain"/>
    <property type="match status" value="1"/>
</dbReference>
<dbReference type="Pfam" id="PF02518">
    <property type="entry name" value="HATPase_c"/>
    <property type="match status" value="1"/>
</dbReference>
<dbReference type="CDD" id="cd17546">
    <property type="entry name" value="REC_hyHK_CKI1_RcsC-like"/>
    <property type="match status" value="1"/>
</dbReference>
<keyword evidence="6" id="KW-0808">Transferase</keyword>
<dbReference type="NCBIfam" id="TIGR00229">
    <property type="entry name" value="sensory_box"/>
    <property type="match status" value="1"/>
</dbReference>
<feature type="region of interest" description="Disordered" evidence="13">
    <location>
        <begin position="1157"/>
        <end position="1224"/>
    </location>
</feature>
<dbReference type="SMART" id="SM00388">
    <property type="entry name" value="HisKA"/>
    <property type="match status" value="1"/>
</dbReference>
<evidence type="ECO:0000256" key="1">
    <source>
        <dbReference type="ARBA" id="ARBA00000085"/>
    </source>
</evidence>
<keyword evidence="5 12" id="KW-0597">Phosphoprotein</keyword>
<dbReference type="InterPro" id="IPR035965">
    <property type="entry name" value="PAS-like_dom_sf"/>
</dbReference>
<dbReference type="GO" id="GO:0005524">
    <property type="term" value="F:ATP binding"/>
    <property type="evidence" value="ECO:0007669"/>
    <property type="project" value="UniProtKB-KW"/>
</dbReference>
<dbReference type="InterPro" id="IPR003594">
    <property type="entry name" value="HATPase_dom"/>
</dbReference>
<feature type="region of interest" description="Disordered" evidence="13">
    <location>
        <begin position="228"/>
        <end position="273"/>
    </location>
</feature>
<feature type="region of interest" description="Disordered" evidence="13">
    <location>
        <begin position="123"/>
        <end position="147"/>
    </location>
</feature>
<feature type="compositionally biased region" description="Basic and acidic residues" evidence="13">
    <location>
        <begin position="1161"/>
        <end position="1170"/>
    </location>
</feature>